<dbReference type="Pfam" id="PF11397">
    <property type="entry name" value="GlcNAc"/>
    <property type="match status" value="1"/>
</dbReference>
<reference evidence="2" key="1">
    <citation type="submission" date="2017-04" db="EMBL/GenBank/DDBJ databases">
        <authorList>
            <person name="Varghese N."/>
            <person name="Submissions S."/>
        </authorList>
    </citation>
    <scope>NUCLEOTIDE SEQUENCE [LARGE SCALE GENOMIC DNA]</scope>
    <source>
        <strain evidence="2">LMG 29540</strain>
    </source>
</reference>
<proteinExistence type="predicted"/>
<evidence type="ECO:0000313" key="1">
    <source>
        <dbReference type="EMBL" id="SMG54205.1"/>
    </source>
</evidence>
<dbReference type="SUPFAM" id="SSF53448">
    <property type="entry name" value="Nucleotide-diphospho-sugar transferases"/>
    <property type="match status" value="1"/>
</dbReference>
<dbReference type="PANTHER" id="PTHR34496:SF10">
    <property type="entry name" value="GLCNAC TRANSFERASE"/>
    <property type="match status" value="1"/>
</dbReference>
<dbReference type="OrthoDB" id="8738370at2"/>
<sequence length="483" mass="54845">MTASLVTSLAAPTATIAATPVGTSPNSIFVQIASYRDSQLIPTLLDLINKAKTPDWLRIVVCWQHAPDETLGGFWRQGFGKWRAETASNWTIQHLDYRGAKVELIDVPHMMTQGACWARNLLQQRYGGERYTLQLDSHHRFVERWDTQLIDTLELLRGESPKPMLTAYLPGFDPANDAHLRGDPQCLNFDRFGTEGVVTFRGKRLPAGKARQHPVRARFYSGHFTFADGHFAEAVQHDPDYFFLGEEISISVRAFTHGYDLYHPHYLIAWHEYTRRHRVKMWDDHTSQAKQRGEIDEHWSERNARAYRRNRALLGIDGETYTQQEFGKYGLGNERTLAEYETYAGISFTCRGVHEATLNHEPPLPPGTPRPDETTWKASLRRANDIRVCLHRNIFNKHAATPGTQDTLACAASAVVTIHDGSETVLHRKLADTSSLSEYRTNNWLDFHVIFVSALEGIPARYVVELFDEAGNLLSRVGHAVVI</sequence>
<dbReference type="InterPro" id="IPR029044">
    <property type="entry name" value="Nucleotide-diphossugar_trans"/>
</dbReference>
<gene>
    <name evidence="1" type="ORF">SAMN06265784_106344</name>
</gene>
<dbReference type="GO" id="GO:0016740">
    <property type="term" value="F:transferase activity"/>
    <property type="evidence" value="ECO:0007669"/>
    <property type="project" value="UniProtKB-KW"/>
</dbReference>
<dbReference type="InterPro" id="IPR021067">
    <property type="entry name" value="Glycosyltransferase"/>
</dbReference>
<organism evidence="1 2">
    <name type="scientific">Paraburkholderia susongensis</name>
    <dbReference type="NCBI Taxonomy" id="1515439"/>
    <lineage>
        <taxon>Bacteria</taxon>
        <taxon>Pseudomonadati</taxon>
        <taxon>Pseudomonadota</taxon>
        <taxon>Betaproteobacteria</taxon>
        <taxon>Burkholderiales</taxon>
        <taxon>Burkholderiaceae</taxon>
        <taxon>Paraburkholderia</taxon>
    </lineage>
</organism>
<protein>
    <submittedName>
        <fullName evidence="1">Glycosyltransferase (GlcNAc)</fullName>
    </submittedName>
</protein>
<dbReference type="Proteomes" id="UP000193228">
    <property type="component" value="Unassembled WGS sequence"/>
</dbReference>
<dbReference type="PANTHER" id="PTHR34496">
    <property type="entry name" value="GLCNAC TRANSFERASE-RELATED"/>
    <property type="match status" value="1"/>
</dbReference>
<keyword evidence="2" id="KW-1185">Reference proteome</keyword>
<name>A0A1X7LK94_9BURK</name>
<dbReference type="STRING" id="1515439.SAMN06265784_106344"/>
<accession>A0A1X7LK94</accession>
<dbReference type="AlphaFoldDB" id="A0A1X7LK94"/>
<keyword evidence="1" id="KW-0808">Transferase</keyword>
<evidence type="ECO:0000313" key="2">
    <source>
        <dbReference type="Proteomes" id="UP000193228"/>
    </source>
</evidence>
<dbReference type="EMBL" id="FXAT01000006">
    <property type="protein sequence ID" value="SMG54205.1"/>
    <property type="molecule type" value="Genomic_DNA"/>
</dbReference>